<sequence length="370" mass="39501">MTERVLLTGATGFVGSFLLKTLLTATDADVVCLVRAPDPAAGWRRLGEGLAWDAEPLPSRRITIVTGDLTRDRMGLHAPTFDALSRSVDLVLHAAADANHAAGFARLEAANVAGTRAALHLADAAGARFHLLSSLAVFDACGRTAPVDEDTALDRLPVPEGGYGQSKRAAERLTAQAFSAGLSGAIHRLGRISGDADSGLCQRNDGLWMLIRAGLRFGALPDVDVRIDLTPVDFAARAIVALSQAAPARTPHTFHLHNPRPADMADVARAASRLGRTVTLVPVEQWRQILTTAGRREAADRMLMLIARLVDDTLGTRMPPVDSTRTRDRLGALGLVCPPLDDALLDRYFAYFTRTGFLPADTPALSGTVR</sequence>
<accession>A0A8J3LHF2</accession>
<dbReference type="InterPro" id="IPR010080">
    <property type="entry name" value="Thioester_reductase-like_dom"/>
</dbReference>
<evidence type="ECO:0000256" key="1">
    <source>
        <dbReference type="ARBA" id="ARBA00022450"/>
    </source>
</evidence>
<dbReference type="Gene3D" id="3.40.50.720">
    <property type="entry name" value="NAD(P)-binding Rossmann-like Domain"/>
    <property type="match status" value="1"/>
</dbReference>
<dbReference type="PANTHER" id="PTHR44845">
    <property type="entry name" value="CARRIER DOMAIN-CONTAINING PROTEIN"/>
    <property type="match status" value="1"/>
</dbReference>
<feature type="domain" description="Thioester reductase (TE)" evidence="3">
    <location>
        <begin position="7"/>
        <end position="239"/>
    </location>
</feature>
<dbReference type="PANTHER" id="PTHR44845:SF6">
    <property type="entry name" value="BETA-ALANINE-ACTIVATING ENZYME"/>
    <property type="match status" value="1"/>
</dbReference>
<dbReference type="SUPFAM" id="SSF51735">
    <property type="entry name" value="NAD(P)-binding Rossmann-fold domains"/>
    <property type="match status" value="1"/>
</dbReference>
<reference evidence="4" key="1">
    <citation type="submission" date="2021-01" db="EMBL/GenBank/DDBJ databases">
        <title>Whole genome shotgun sequence of Catellatospora methionotrophica NBRC 14553.</title>
        <authorList>
            <person name="Komaki H."/>
            <person name="Tamura T."/>
        </authorList>
    </citation>
    <scope>NUCLEOTIDE SEQUENCE</scope>
    <source>
        <strain evidence="4">NBRC 14553</strain>
    </source>
</reference>
<protein>
    <recommendedName>
        <fullName evidence="3">Thioester reductase (TE) domain-containing protein</fullName>
    </recommendedName>
</protein>
<name>A0A8J3LHF2_9ACTN</name>
<evidence type="ECO:0000313" key="4">
    <source>
        <dbReference type="EMBL" id="GIG14560.1"/>
    </source>
</evidence>
<keyword evidence="5" id="KW-1185">Reference proteome</keyword>
<dbReference type="Pfam" id="PF07993">
    <property type="entry name" value="NAD_binding_4"/>
    <property type="match status" value="1"/>
</dbReference>
<dbReference type="InterPro" id="IPR036291">
    <property type="entry name" value="NAD(P)-bd_dom_sf"/>
</dbReference>
<evidence type="ECO:0000313" key="5">
    <source>
        <dbReference type="Proteomes" id="UP000660339"/>
    </source>
</evidence>
<dbReference type="NCBIfam" id="TIGR01746">
    <property type="entry name" value="Thioester-redct"/>
    <property type="match status" value="1"/>
</dbReference>
<comment type="caution">
    <text evidence="4">The sequence shown here is derived from an EMBL/GenBank/DDBJ whole genome shotgun (WGS) entry which is preliminary data.</text>
</comment>
<proteinExistence type="predicted"/>
<dbReference type="AlphaFoldDB" id="A0A8J3LHF2"/>
<dbReference type="InterPro" id="IPR013120">
    <property type="entry name" value="FAR_NAD-bd"/>
</dbReference>
<evidence type="ECO:0000259" key="3">
    <source>
        <dbReference type="Pfam" id="PF07993"/>
    </source>
</evidence>
<dbReference type="RefSeq" id="WP_166377918.1">
    <property type="nucleotide sequence ID" value="NZ_BAAATT010000007.1"/>
</dbReference>
<organism evidence="4 5">
    <name type="scientific">Catellatospora methionotrophica</name>
    <dbReference type="NCBI Taxonomy" id="121620"/>
    <lineage>
        <taxon>Bacteria</taxon>
        <taxon>Bacillati</taxon>
        <taxon>Actinomycetota</taxon>
        <taxon>Actinomycetes</taxon>
        <taxon>Micromonosporales</taxon>
        <taxon>Micromonosporaceae</taxon>
        <taxon>Catellatospora</taxon>
    </lineage>
</organism>
<keyword evidence="1" id="KW-0596">Phosphopantetheine</keyword>
<dbReference type="EMBL" id="BONJ01000014">
    <property type="protein sequence ID" value="GIG14560.1"/>
    <property type="molecule type" value="Genomic_DNA"/>
</dbReference>
<keyword evidence="2" id="KW-0597">Phosphoprotein</keyword>
<dbReference type="Proteomes" id="UP000660339">
    <property type="component" value="Unassembled WGS sequence"/>
</dbReference>
<evidence type="ECO:0000256" key="2">
    <source>
        <dbReference type="ARBA" id="ARBA00022553"/>
    </source>
</evidence>
<gene>
    <name evidence="4" type="ORF">Cme02nite_28920</name>
</gene>